<dbReference type="AlphaFoldDB" id="A0A8X8XSZ6"/>
<dbReference type="PANTHER" id="PTHR47995:SF18">
    <property type="entry name" value="TRANSCRIPTION FACTOR MYB65"/>
    <property type="match status" value="1"/>
</dbReference>
<evidence type="ECO:0000256" key="1">
    <source>
        <dbReference type="ARBA" id="ARBA00004123"/>
    </source>
</evidence>
<dbReference type="InterPro" id="IPR001005">
    <property type="entry name" value="SANT/Myb"/>
</dbReference>
<dbReference type="GO" id="GO:0005634">
    <property type="term" value="C:nucleus"/>
    <property type="evidence" value="ECO:0007669"/>
    <property type="project" value="UniProtKB-SubCell"/>
</dbReference>
<gene>
    <name evidence="11" type="ORF">SASPL_124412</name>
</gene>
<evidence type="ECO:0000256" key="6">
    <source>
        <dbReference type="ARBA" id="ARBA00023242"/>
    </source>
</evidence>
<keyword evidence="6" id="KW-0539">Nucleus</keyword>
<comment type="subcellular location">
    <subcellularLocation>
        <location evidence="1">Nucleus</location>
    </subcellularLocation>
</comment>
<dbReference type="Pfam" id="PF00249">
    <property type="entry name" value="Myb_DNA-binding"/>
    <property type="match status" value="1"/>
</dbReference>
<evidence type="ECO:0000256" key="4">
    <source>
        <dbReference type="ARBA" id="ARBA00023125"/>
    </source>
</evidence>
<evidence type="ECO:0000256" key="5">
    <source>
        <dbReference type="ARBA" id="ARBA00023163"/>
    </source>
</evidence>
<dbReference type="Proteomes" id="UP000298416">
    <property type="component" value="Unassembled WGS sequence"/>
</dbReference>
<name>A0A8X8XSZ6_SALSN</name>
<keyword evidence="5" id="KW-0804">Transcription</keyword>
<dbReference type="PROSITE" id="PS50090">
    <property type="entry name" value="MYB_LIKE"/>
    <property type="match status" value="1"/>
</dbReference>
<feature type="region of interest" description="Disordered" evidence="8">
    <location>
        <begin position="156"/>
        <end position="191"/>
    </location>
</feature>
<comment type="function">
    <text evidence="7">Transcription factor.</text>
</comment>
<dbReference type="FunFam" id="1.10.10.60:FF:000001">
    <property type="entry name" value="MYB-related transcription factor"/>
    <property type="match status" value="1"/>
</dbReference>
<evidence type="ECO:0000256" key="8">
    <source>
        <dbReference type="SAM" id="MobiDB-lite"/>
    </source>
</evidence>
<protein>
    <recommendedName>
        <fullName evidence="13">Myb proto-oncogene protein, plant</fullName>
    </recommendedName>
</protein>
<sequence length="354" mass="38804">MQTAFEAGLDCTANADSYRSMVPDPAKPSPAALIQQRPDSDRTFGNAMAPDVCEGPRNSSKYALKKGPWTAAEDLLLLEYVKKHGEGNWNAVQRNSGLMRCGKSCRLRWANHLRPHLKKGAFSAQEERLILPGRTDNEIKNYWNTRLKRRQRAGLPIYPRDIAEQEQPKRHDPSRGATPSLSSLLAGSHPRSPSPLITFAKPLYTNNQHLKLYQDSNGGLSLSLDASNPIMSSSTFLNQGLVNQLPMISSIVQYNSLNPVNYGIGALGLPSIPAAALTPAASSSDGVEEFEAAERSRSGLLEGLFGESRAYCGKRKEGFIGNLHEEEEDEEGFGFGHGVSSSNESYEVLEFDLL</sequence>
<feature type="domain" description="HTH myb-type" evidence="10">
    <location>
        <begin position="61"/>
        <end position="117"/>
    </location>
</feature>
<dbReference type="Gene3D" id="1.10.10.60">
    <property type="entry name" value="Homeodomain-like"/>
    <property type="match status" value="2"/>
</dbReference>
<evidence type="ECO:0000256" key="2">
    <source>
        <dbReference type="ARBA" id="ARBA00022737"/>
    </source>
</evidence>
<evidence type="ECO:0000313" key="11">
    <source>
        <dbReference type="EMBL" id="KAG6416971.1"/>
    </source>
</evidence>
<comment type="caution">
    <text evidence="11">The sequence shown here is derived from an EMBL/GenBank/DDBJ whole genome shotgun (WGS) entry which is preliminary data.</text>
</comment>
<evidence type="ECO:0000313" key="12">
    <source>
        <dbReference type="Proteomes" id="UP000298416"/>
    </source>
</evidence>
<evidence type="ECO:0008006" key="13">
    <source>
        <dbReference type="Google" id="ProtNLM"/>
    </source>
</evidence>
<evidence type="ECO:0000256" key="7">
    <source>
        <dbReference type="ARBA" id="ARBA00057804"/>
    </source>
</evidence>
<dbReference type="InterPro" id="IPR009057">
    <property type="entry name" value="Homeodomain-like_sf"/>
</dbReference>
<reference evidence="11" key="2">
    <citation type="submission" date="2020-08" db="EMBL/GenBank/DDBJ databases">
        <title>Plant Genome Project.</title>
        <authorList>
            <person name="Zhang R.-G."/>
        </authorList>
    </citation>
    <scope>NUCLEOTIDE SEQUENCE</scope>
    <source>
        <strain evidence="11">Huo1</strain>
        <tissue evidence="11">Leaf</tissue>
    </source>
</reference>
<evidence type="ECO:0000259" key="10">
    <source>
        <dbReference type="PROSITE" id="PS51294"/>
    </source>
</evidence>
<proteinExistence type="predicted"/>
<organism evidence="11">
    <name type="scientific">Salvia splendens</name>
    <name type="common">Scarlet sage</name>
    <dbReference type="NCBI Taxonomy" id="180675"/>
    <lineage>
        <taxon>Eukaryota</taxon>
        <taxon>Viridiplantae</taxon>
        <taxon>Streptophyta</taxon>
        <taxon>Embryophyta</taxon>
        <taxon>Tracheophyta</taxon>
        <taxon>Spermatophyta</taxon>
        <taxon>Magnoliopsida</taxon>
        <taxon>eudicotyledons</taxon>
        <taxon>Gunneridae</taxon>
        <taxon>Pentapetalae</taxon>
        <taxon>asterids</taxon>
        <taxon>lamiids</taxon>
        <taxon>Lamiales</taxon>
        <taxon>Lamiaceae</taxon>
        <taxon>Nepetoideae</taxon>
        <taxon>Mentheae</taxon>
        <taxon>Salviinae</taxon>
        <taxon>Salvia</taxon>
        <taxon>Salvia subgen. Calosphace</taxon>
        <taxon>core Calosphace</taxon>
    </lineage>
</organism>
<keyword evidence="12" id="KW-1185">Reference proteome</keyword>
<dbReference type="EMBL" id="PNBA02000008">
    <property type="protein sequence ID" value="KAG6416971.1"/>
    <property type="molecule type" value="Genomic_DNA"/>
</dbReference>
<dbReference type="PROSITE" id="PS51294">
    <property type="entry name" value="HTH_MYB"/>
    <property type="match status" value="2"/>
</dbReference>
<dbReference type="SMART" id="SM00717">
    <property type="entry name" value="SANT"/>
    <property type="match status" value="2"/>
</dbReference>
<feature type="domain" description="HTH myb-type" evidence="10">
    <location>
        <begin position="131"/>
        <end position="151"/>
    </location>
</feature>
<reference evidence="11" key="1">
    <citation type="submission" date="2018-01" db="EMBL/GenBank/DDBJ databases">
        <authorList>
            <person name="Mao J.F."/>
        </authorList>
    </citation>
    <scope>NUCLEOTIDE SEQUENCE</scope>
    <source>
        <strain evidence="11">Huo1</strain>
        <tissue evidence="11">Leaf</tissue>
    </source>
</reference>
<keyword evidence="4" id="KW-0238">DNA-binding</keyword>
<dbReference type="PANTHER" id="PTHR47995">
    <property type="entry name" value="TRANSCRIPTION FACTOR MYB33-RELATED"/>
    <property type="match status" value="1"/>
</dbReference>
<dbReference type="SUPFAM" id="SSF46689">
    <property type="entry name" value="Homeodomain-like"/>
    <property type="match status" value="1"/>
</dbReference>
<evidence type="ECO:0000256" key="3">
    <source>
        <dbReference type="ARBA" id="ARBA00023015"/>
    </source>
</evidence>
<feature type="region of interest" description="Disordered" evidence="8">
    <location>
        <begin position="23"/>
        <end position="59"/>
    </location>
</feature>
<keyword evidence="2" id="KW-0677">Repeat</keyword>
<feature type="domain" description="Myb-like" evidence="9">
    <location>
        <begin position="61"/>
        <end position="113"/>
    </location>
</feature>
<accession>A0A8X8XSZ6</accession>
<feature type="compositionally biased region" description="Basic and acidic residues" evidence="8">
    <location>
        <begin position="161"/>
        <end position="174"/>
    </location>
</feature>
<dbReference type="GO" id="GO:0003677">
    <property type="term" value="F:DNA binding"/>
    <property type="evidence" value="ECO:0007669"/>
    <property type="project" value="UniProtKB-KW"/>
</dbReference>
<evidence type="ECO:0000259" key="9">
    <source>
        <dbReference type="PROSITE" id="PS50090"/>
    </source>
</evidence>
<dbReference type="InterPro" id="IPR017930">
    <property type="entry name" value="Myb_dom"/>
</dbReference>
<dbReference type="CDD" id="cd00167">
    <property type="entry name" value="SANT"/>
    <property type="match status" value="1"/>
</dbReference>
<keyword evidence="3" id="KW-0805">Transcription regulation</keyword>